<evidence type="ECO:0000313" key="3">
    <source>
        <dbReference type="Proteomes" id="UP001375743"/>
    </source>
</evidence>
<gene>
    <name evidence="2" type="ORF">U1T56_23720</name>
</gene>
<accession>A0ABU8XY74</accession>
<organism evidence="2 3">
    <name type="scientific">Benzoatithermus flavus</name>
    <dbReference type="NCBI Taxonomy" id="3108223"/>
    <lineage>
        <taxon>Bacteria</taxon>
        <taxon>Pseudomonadati</taxon>
        <taxon>Pseudomonadota</taxon>
        <taxon>Alphaproteobacteria</taxon>
        <taxon>Geminicoccales</taxon>
        <taxon>Geminicoccaceae</taxon>
        <taxon>Benzoatithermus</taxon>
    </lineage>
</organism>
<sequence>MAVVGTERIAAIASAPSFNRAQPNTFRAVTNGRSARSEALLVAGTSRRRRHRVSSARPDPTPQFLALTMASLDRRPRVEPALDRTEAPRQSRVGPAGLAG</sequence>
<reference evidence="2 3" key="1">
    <citation type="submission" date="2024-01" db="EMBL/GenBank/DDBJ databases">
        <title>Multi-omics insights into the function and evolution of sodium benzoate biodegradation pathways in Benzoatithermus flavus gen. nov., sp. nov. from hot spring.</title>
        <authorList>
            <person name="Hu C.-J."/>
            <person name="Li W.-J."/>
        </authorList>
    </citation>
    <scope>NUCLEOTIDE SEQUENCE [LARGE SCALE GENOMIC DNA]</scope>
    <source>
        <strain evidence="2 3">SYSU G07066</strain>
    </source>
</reference>
<protein>
    <submittedName>
        <fullName evidence="2">Uncharacterized protein</fullName>
    </submittedName>
</protein>
<evidence type="ECO:0000313" key="2">
    <source>
        <dbReference type="EMBL" id="MEK0086168.1"/>
    </source>
</evidence>
<keyword evidence="3" id="KW-1185">Reference proteome</keyword>
<dbReference type="EMBL" id="JBBLZC010000052">
    <property type="protein sequence ID" value="MEK0086168.1"/>
    <property type="molecule type" value="Genomic_DNA"/>
</dbReference>
<evidence type="ECO:0000256" key="1">
    <source>
        <dbReference type="SAM" id="MobiDB-lite"/>
    </source>
</evidence>
<dbReference type="Proteomes" id="UP001375743">
    <property type="component" value="Unassembled WGS sequence"/>
</dbReference>
<feature type="compositionally biased region" description="Basic and acidic residues" evidence="1">
    <location>
        <begin position="75"/>
        <end position="89"/>
    </location>
</feature>
<name>A0ABU8XY74_9PROT</name>
<comment type="caution">
    <text evidence="2">The sequence shown here is derived from an EMBL/GenBank/DDBJ whole genome shotgun (WGS) entry which is preliminary data.</text>
</comment>
<proteinExistence type="predicted"/>
<feature type="region of interest" description="Disordered" evidence="1">
    <location>
        <begin position="75"/>
        <end position="100"/>
    </location>
</feature>